<dbReference type="Gene3D" id="1.20.120.610">
    <property type="entry name" value="lithium bound rotor ring of v- atpase"/>
    <property type="match status" value="1"/>
</dbReference>
<dbReference type="InterPro" id="IPR002379">
    <property type="entry name" value="ATPase_proteolipid_c-like_dom"/>
</dbReference>
<keyword evidence="6 11" id="KW-1133">Transmembrane helix</keyword>
<comment type="similarity">
    <text evidence="2 11">Belongs to the V-ATPase proteolipid subunit family.</text>
</comment>
<keyword evidence="5" id="KW-0375">Hydrogen ion transport</keyword>
<comment type="caution">
    <text evidence="11">Lacks conserved residue(s) required for the propagation of feature annotation.</text>
</comment>
<comment type="function">
    <text evidence="9">Proton-conducting pore forming subunit of the V0 complex of vacuolar(H+)-ATPase (V-ATPase), a multisubunit enzyme composed of a peripheral complex (V1) that hydrolyzes ATP and a membrane integral complex (V0) that translocates protons. V-ATPase is responsible for acidifying and maintaining the pH of intracellular compartments.</text>
</comment>
<dbReference type="Proteomes" id="UP000271241">
    <property type="component" value="Unassembled WGS sequence"/>
</dbReference>
<comment type="function">
    <text evidence="11">Proton-conducting pore forming of the V0 complex of vacuolar(H+)-ATPase (V-ATPase), a multisubunit enzyme composed of a peripheral complex (V1) that hydrolyzes ATP and a membrane integral complex (V0) that translocates protons. V-ATPase is responsible for acidifying and maintaining the pH of intracellular compartments.</text>
</comment>
<evidence type="ECO:0000259" key="12">
    <source>
        <dbReference type="Pfam" id="PF00137"/>
    </source>
</evidence>
<evidence type="ECO:0000256" key="2">
    <source>
        <dbReference type="ARBA" id="ARBA00007296"/>
    </source>
</evidence>
<evidence type="ECO:0000313" key="13">
    <source>
        <dbReference type="EMBL" id="RKP06464.1"/>
    </source>
</evidence>
<feature type="domain" description="V-ATPase proteolipid subunit C-like" evidence="12">
    <location>
        <begin position="52"/>
        <end position="110"/>
    </location>
</feature>
<dbReference type="GO" id="GO:0033179">
    <property type="term" value="C:proton-transporting V-type ATPase, V0 domain"/>
    <property type="evidence" value="ECO:0007669"/>
    <property type="project" value="InterPro"/>
</dbReference>
<gene>
    <name evidence="13" type="ORF">THASP1DRAFT_18471</name>
</gene>
<feature type="transmembrane region" description="Helical" evidence="11">
    <location>
        <begin position="170"/>
        <end position="194"/>
    </location>
</feature>
<evidence type="ECO:0000256" key="7">
    <source>
        <dbReference type="ARBA" id="ARBA00023065"/>
    </source>
</evidence>
<keyword evidence="4 11" id="KW-0812">Transmembrane</keyword>
<feature type="transmembrane region" description="Helical" evidence="11">
    <location>
        <begin position="7"/>
        <end position="28"/>
    </location>
</feature>
<dbReference type="Pfam" id="PF00137">
    <property type="entry name" value="ATP-synt_C"/>
    <property type="match status" value="2"/>
</dbReference>
<keyword evidence="3 11" id="KW-0813">Transport</keyword>
<keyword evidence="7 11" id="KW-0406">Ion transport</keyword>
<dbReference type="InterPro" id="IPR000245">
    <property type="entry name" value="ATPase_proteolipid_csu"/>
</dbReference>
<evidence type="ECO:0000256" key="11">
    <source>
        <dbReference type="RuleBase" id="RU363060"/>
    </source>
</evidence>
<dbReference type="CDD" id="cd18178">
    <property type="entry name" value="ATP-synt_Vo_c_ATP6F_rpt2"/>
    <property type="match status" value="1"/>
</dbReference>
<keyword evidence="14" id="KW-1185">Reference proteome</keyword>
<sequence>MALGSYTYNYTLGGAVTLASVYGLYLLLTGQGSRFDFGWFLTSTSPYLWAQFGVALAVSLSVLGAAWGIFITGSTILGGAVKVPRIRTKNLISIIFCEVVGIYGLIMAIVFSAKLANVVPVNGFERSHYYTGFGLFWAGLTVGLCNMLCGVCVGITGSAAALADAQNGQLFVKILVVEIFGSVIGLFGLIVGLLQTGRAPEFV</sequence>
<feature type="transmembrane region" description="Helical" evidence="11">
    <location>
        <begin position="48"/>
        <end position="70"/>
    </location>
</feature>
<comment type="subunit">
    <text evidence="10 11">V-ATPase is a heteromultimeric enzyme composed of a peripheral catalytic V1 complex (components A to H) attached to an integral membrane V0 proton pore complex (components: a, c, c', c'', d, e, f and VOA1). The decameric c-ring forms the proton-conducting pore, and is composed of eight proteolipid subunits c, one subunit c' and one subunit c''.</text>
</comment>
<name>A0A4P9XKW0_9FUNG</name>
<dbReference type="InterPro" id="IPR035921">
    <property type="entry name" value="F/V-ATP_Csub_sf"/>
</dbReference>
<feature type="domain" description="V-ATPase proteolipid subunit C-like" evidence="12">
    <location>
        <begin position="136"/>
        <end position="194"/>
    </location>
</feature>
<evidence type="ECO:0000256" key="4">
    <source>
        <dbReference type="ARBA" id="ARBA00022692"/>
    </source>
</evidence>
<evidence type="ECO:0000256" key="3">
    <source>
        <dbReference type="ARBA" id="ARBA00022448"/>
    </source>
</evidence>
<evidence type="ECO:0000256" key="9">
    <source>
        <dbReference type="ARBA" id="ARBA00045519"/>
    </source>
</evidence>
<evidence type="ECO:0000256" key="10">
    <source>
        <dbReference type="ARBA" id="ARBA00046480"/>
    </source>
</evidence>
<dbReference type="FunFam" id="1.20.120.610:FF:000002">
    <property type="entry name" value="V-type proton ATPase proteolipid subunit"/>
    <property type="match status" value="1"/>
</dbReference>
<dbReference type="GO" id="GO:0046961">
    <property type="term" value="F:proton-transporting ATPase activity, rotational mechanism"/>
    <property type="evidence" value="ECO:0007669"/>
    <property type="project" value="InterPro"/>
</dbReference>
<evidence type="ECO:0000313" key="14">
    <source>
        <dbReference type="Proteomes" id="UP000271241"/>
    </source>
</evidence>
<dbReference type="CDD" id="cd18177">
    <property type="entry name" value="ATP-synt_Vo_c_ATP6F_rpt1"/>
    <property type="match status" value="1"/>
</dbReference>
<dbReference type="PRINTS" id="PR00122">
    <property type="entry name" value="VACATPASE"/>
</dbReference>
<comment type="subcellular location">
    <subcellularLocation>
        <location evidence="1">Membrane</location>
        <topology evidence="1">Multi-pass membrane protein</topology>
    </subcellularLocation>
</comment>
<proteinExistence type="inferred from homology"/>
<dbReference type="EMBL" id="KZ992879">
    <property type="protein sequence ID" value="RKP06464.1"/>
    <property type="molecule type" value="Genomic_DNA"/>
</dbReference>
<dbReference type="GO" id="GO:0005774">
    <property type="term" value="C:vacuolar membrane"/>
    <property type="evidence" value="ECO:0007669"/>
    <property type="project" value="UniProtKB-ARBA"/>
</dbReference>
<reference evidence="14" key="1">
    <citation type="journal article" date="2018" name="Nat. Microbiol.">
        <title>Leveraging single-cell genomics to expand the fungal tree of life.</title>
        <authorList>
            <person name="Ahrendt S.R."/>
            <person name="Quandt C.A."/>
            <person name="Ciobanu D."/>
            <person name="Clum A."/>
            <person name="Salamov A."/>
            <person name="Andreopoulos B."/>
            <person name="Cheng J.F."/>
            <person name="Woyke T."/>
            <person name="Pelin A."/>
            <person name="Henrissat B."/>
            <person name="Reynolds N.K."/>
            <person name="Benny G.L."/>
            <person name="Smith M.E."/>
            <person name="James T.Y."/>
            <person name="Grigoriev I.V."/>
        </authorList>
    </citation>
    <scope>NUCLEOTIDE SEQUENCE [LARGE SCALE GENOMIC DNA]</scope>
    <source>
        <strain evidence="14">RSA 1356</strain>
    </source>
</reference>
<evidence type="ECO:0000256" key="5">
    <source>
        <dbReference type="ARBA" id="ARBA00022781"/>
    </source>
</evidence>
<keyword evidence="8 11" id="KW-0472">Membrane</keyword>
<protein>
    <submittedName>
        <fullName evidence="13">Putative vacuolar ATP synthase 22 kDa proteolipid subunit</fullName>
    </submittedName>
</protein>
<dbReference type="SUPFAM" id="SSF81333">
    <property type="entry name" value="F1F0 ATP synthase subunit C"/>
    <property type="match status" value="2"/>
</dbReference>
<evidence type="ECO:0000256" key="8">
    <source>
        <dbReference type="ARBA" id="ARBA00023136"/>
    </source>
</evidence>
<dbReference type="STRING" id="78915.A0A4P9XKW0"/>
<organism evidence="13 14">
    <name type="scientific">Thamnocephalis sphaerospora</name>
    <dbReference type="NCBI Taxonomy" id="78915"/>
    <lineage>
        <taxon>Eukaryota</taxon>
        <taxon>Fungi</taxon>
        <taxon>Fungi incertae sedis</taxon>
        <taxon>Zoopagomycota</taxon>
        <taxon>Zoopagomycotina</taxon>
        <taxon>Zoopagomycetes</taxon>
        <taxon>Zoopagales</taxon>
        <taxon>Sigmoideomycetaceae</taxon>
        <taxon>Thamnocephalis</taxon>
    </lineage>
</organism>
<feature type="transmembrane region" description="Helical" evidence="11">
    <location>
        <begin position="135"/>
        <end position="163"/>
    </location>
</feature>
<dbReference type="OrthoDB" id="10264021at2759"/>
<dbReference type="PANTHER" id="PTHR10263">
    <property type="entry name" value="V-TYPE PROTON ATPASE PROTEOLIPID SUBUNIT"/>
    <property type="match status" value="1"/>
</dbReference>
<accession>A0A4P9XKW0</accession>
<evidence type="ECO:0000256" key="6">
    <source>
        <dbReference type="ARBA" id="ARBA00022989"/>
    </source>
</evidence>
<dbReference type="AlphaFoldDB" id="A0A4P9XKW0"/>
<evidence type="ECO:0000256" key="1">
    <source>
        <dbReference type="ARBA" id="ARBA00004141"/>
    </source>
</evidence>
<feature type="transmembrane region" description="Helical" evidence="11">
    <location>
        <begin position="91"/>
        <end position="115"/>
    </location>
</feature>